<name>A0A6J6C132_9ZZZZ</name>
<comment type="similarity">
    <text evidence="1">Belongs to the Gfo/Idh/MocA family.</text>
</comment>
<dbReference type="SUPFAM" id="SSF51735">
    <property type="entry name" value="NAD(P)-binding Rossmann-fold domains"/>
    <property type="match status" value="1"/>
</dbReference>
<dbReference type="Gene3D" id="3.30.360.10">
    <property type="entry name" value="Dihydrodipicolinate Reductase, domain 2"/>
    <property type="match status" value="1"/>
</dbReference>
<evidence type="ECO:0000256" key="1">
    <source>
        <dbReference type="ARBA" id="ARBA00010928"/>
    </source>
</evidence>
<dbReference type="GO" id="GO:0000166">
    <property type="term" value="F:nucleotide binding"/>
    <property type="evidence" value="ECO:0007669"/>
    <property type="project" value="InterPro"/>
</dbReference>
<dbReference type="Gene3D" id="3.40.50.720">
    <property type="entry name" value="NAD(P)-binding Rossmann-like Domain"/>
    <property type="match status" value="1"/>
</dbReference>
<feature type="domain" description="Gfo/Idh/MocA-like oxidoreductase N-terminal" evidence="3">
    <location>
        <begin position="8"/>
        <end position="120"/>
    </location>
</feature>
<dbReference type="SUPFAM" id="SSF55347">
    <property type="entry name" value="Glyceraldehyde-3-phosphate dehydrogenase-like, C-terminal domain"/>
    <property type="match status" value="1"/>
</dbReference>
<keyword evidence="2" id="KW-0560">Oxidoreductase</keyword>
<evidence type="ECO:0000259" key="3">
    <source>
        <dbReference type="Pfam" id="PF01408"/>
    </source>
</evidence>
<sequence>MNPVTDDFKWGIIGTGGIAKAFAKDLSYLQGHRVAAVGSRNLASAAEFASKFPGATGYGSYEELVAADVDAVYVATPHTFHAENSLLALNAGKPVLCEKPFTINAKEARAVIDRAHELKLPLLEAIWTRFLPHIQQVREILKSGVLGDIHTVIADHGQYLPEEIAPRLWRPELGGGALLDLGIYPITLAHLVLGAPQSFTVSATLTDEKVDNQISMIFDYPQGAQALLSATMLNRTAISGVISGSKARLEMDGFFFVPTTMRLISRDGQVQTFPNNYMGHGLREEAVEFARMVRANELESPLAPHAMSLEIMELMDAIREKIGVRYPTER</sequence>
<dbReference type="EMBL" id="CAEZSP010000032">
    <property type="protein sequence ID" value="CAB4544896.1"/>
    <property type="molecule type" value="Genomic_DNA"/>
</dbReference>
<feature type="domain" description="GFO/IDH/MocA-like oxidoreductase" evidence="4">
    <location>
        <begin position="134"/>
        <end position="250"/>
    </location>
</feature>
<organism evidence="5">
    <name type="scientific">freshwater metagenome</name>
    <dbReference type="NCBI Taxonomy" id="449393"/>
    <lineage>
        <taxon>unclassified sequences</taxon>
        <taxon>metagenomes</taxon>
        <taxon>ecological metagenomes</taxon>
    </lineage>
</organism>
<dbReference type="InterPro" id="IPR055170">
    <property type="entry name" value="GFO_IDH_MocA-like_dom"/>
</dbReference>
<dbReference type="GO" id="GO:0016491">
    <property type="term" value="F:oxidoreductase activity"/>
    <property type="evidence" value="ECO:0007669"/>
    <property type="project" value="UniProtKB-KW"/>
</dbReference>
<dbReference type="InterPro" id="IPR036291">
    <property type="entry name" value="NAD(P)-bd_dom_sf"/>
</dbReference>
<dbReference type="InterPro" id="IPR000683">
    <property type="entry name" value="Gfo/Idh/MocA-like_OxRdtase_N"/>
</dbReference>
<dbReference type="PANTHER" id="PTHR22604">
    <property type="entry name" value="OXIDOREDUCTASES"/>
    <property type="match status" value="1"/>
</dbReference>
<dbReference type="Pfam" id="PF22725">
    <property type="entry name" value="GFO_IDH_MocA_C3"/>
    <property type="match status" value="1"/>
</dbReference>
<dbReference type="Pfam" id="PF01408">
    <property type="entry name" value="GFO_IDH_MocA"/>
    <property type="match status" value="1"/>
</dbReference>
<evidence type="ECO:0000256" key="2">
    <source>
        <dbReference type="ARBA" id="ARBA00023002"/>
    </source>
</evidence>
<dbReference type="AlphaFoldDB" id="A0A6J6C132"/>
<evidence type="ECO:0000313" key="5">
    <source>
        <dbReference type="EMBL" id="CAB4544896.1"/>
    </source>
</evidence>
<proteinExistence type="inferred from homology"/>
<accession>A0A6J6C132</accession>
<dbReference type="InterPro" id="IPR050984">
    <property type="entry name" value="Gfo/Idh/MocA_domain"/>
</dbReference>
<evidence type="ECO:0000259" key="4">
    <source>
        <dbReference type="Pfam" id="PF22725"/>
    </source>
</evidence>
<gene>
    <name evidence="5" type="ORF">UFOPK1440_00713</name>
</gene>
<reference evidence="5" key="1">
    <citation type="submission" date="2020-05" db="EMBL/GenBank/DDBJ databases">
        <authorList>
            <person name="Chiriac C."/>
            <person name="Salcher M."/>
            <person name="Ghai R."/>
            <person name="Kavagutti S V."/>
        </authorList>
    </citation>
    <scope>NUCLEOTIDE SEQUENCE</scope>
</reference>
<protein>
    <submittedName>
        <fullName evidence="5">Unannotated protein</fullName>
    </submittedName>
</protein>
<dbReference type="PANTHER" id="PTHR22604:SF105">
    <property type="entry name" value="TRANS-1,2-DIHYDROBENZENE-1,2-DIOL DEHYDROGENASE"/>
    <property type="match status" value="1"/>
</dbReference>